<keyword evidence="1" id="KW-0808">Transferase</keyword>
<dbReference type="Gene3D" id="3.30.470.10">
    <property type="match status" value="1"/>
</dbReference>
<dbReference type="Gene3D" id="3.20.10.10">
    <property type="entry name" value="D-amino Acid Aminotransferase, subunit A, domain 2"/>
    <property type="match status" value="1"/>
</dbReference>
<keyword evidence="2" id="KW-1185">Reference proteome</keyword>
<dbReference type="Pfam" id="PF01063">
    <property type="entry name" value="Aminotran_4"/>
    <property type="match status" value="1"/>
</dbReference>
<sequence>MTDIPAFRIEFDGHPATAEDLARFVMVSSYGHFTAMQVRGRAVRGLDFHLDRLDRATRELFGTGLDGGRVLEAVRHALGDEVDASVRVNVFRPDGAGDVSLMVTVRGPGPAPSGPQSLMSVDYQRPVAQVKHVGGFAQGYFGNAAHEAGFDEALLVGPGGVISEGSITNVGFADGDTVVWPDAPALHGITMRVIQREMDAAGLPWRHRRVTVADVASFDGAFACNSRGIAPVGRLDDLVLPTDVDLVKRVIGLFDSAPWDAL</sequence>
<dbReference type="InterPro" id="IPR043132">
    <property type="entry name" value="BCAT-like_C"/>
</dbReference>
<dbReference type="InterPro" id="IPR043131">
    <property type="entry name" value="BCAT-like_N"/>
</dbReference>
<protein>
    <submittedName>
        <fullName evidence="1">Aminotransferase class IV</fullName>
    </submittedName>
</protein>
<evidence type="ECO:0000313" key="1">
    <source>
        <dbReference type="EMBL" id="MFI9101643.1"/>
    </source>
</evidence>
<accession>A0ABW8C689</accession>
<dbReference type="GO" id="GO:0008483">
    <property type="term" value="F:transaminase activity"/>
    <property type="evidence" value="ECO:0007669"/>
    <property type="project" value="UniProtKB-KW"/>
</dbReference>
<keyword evidence="1" id="KW-0032">Aminotransferase</keyword>
<proteinExistence type="predicted"/>
<dbReference type="Proteomes" id="UP001614394">
    <property type="component" value="Unassembled WGS sequence"/>
</dbReference>
<dbReference type="EMBL" id="JBITYG010000003">
    <property type="protein sequence ID" value="MFI9101643.1"/>
    <property type="molecule type" value="Genomic_DNA"/>
</dbReference>
<gene>
    <name evidence="1" type="ORF">ACIGXA_14080</name>
</gene>
<dbReference type="RefSeq" id="WP_399648265.1">
    <property type="nucleotide sequence ID" value="NZ_JBITYG010000003.1"/>
</dbReference>
<organism evidence="1 2">
    <name type="scientific">Streptomyces fildesensis</name>
    <dbReference type="NCBI Taxonomy" id="375757"/>
    <lineage>
        <taxon>Bacteria</taxon>
        <taxon>Bacillati</taxon>
        <taxon>Actinomycetota</taxon>
        <taxon>Actinomycetes</taxon>
        <taxon>Kitasatosporales</taxon>
        <taxon>Streptomycetaceae</taxon>
        <taxon>Streptomyces</taxon>
    </lineage>
</organism>
<comment type="caution">
    <text evidence="1">The sequence shown here is derived from an EMBL/GenBank/DDBJ whole genome shotgun (WGS) entry which is preliminary data.</text>
</comment>
<dbReference type="NCBIfam" id="NF006734">
    <property type="entry name" value="PRK09266.1"/>
    <property type="match status" value="1"/>
</dbReference>
<reference evidence="1 2" key="1">
    <citation type="submission" date="2024-10" db="EMBL/GenBank/DDBJ databases">
        <title>The Natural Products Discovery Center: Release of the First 8490 Sequenced Strains for Exploring Actinobacteria Biosynthetic Diversity.</title>
        <authorList>
            <person name="Kalkreuter E."/>
            <person name="Kautsar S.A."/>
            <person name="Yang D."/>
            <person name="Bader C.D."/>
            <person name="Teijaro C.N."/>
            <person name="Fluegel L."/>
            <person name="Davis C.M."/>
            <person name="Simpson J.R."/>
            <person name="Lauterbach L."/>
            <person name="Steele A.D."/>
            <person name="Gui C."/>
            <person name="Meng S."/>
            <person name="Li G."/>
            <person name="Viehrig K."/>
            <person name="Ye F."/>
            <person name="Su P."/>
            <person name="Kiefer A.F."/>
            <person name="Nichols A."/>
            <person name="Cepeda A.J."/>
            <person name="Yan W."/>
            <person name="Fan B."/>
            <person name="Jiang Y."/>
            <person name="Adhikari A."/>
            <person name="Zheng C.-J."/>
            <person name="Schuster L."/>
            <person name="Cowan T.M."/>
            <person name="Smanski M.J."/>
            <person name="Chevrette M.G."/>
            <person name="De Carvalho L.P.S."/>
            <person name="Shen B."/>
        </authorList>
    </citation>
    <scope>NUCLEOTIDE SEQUENCE [LARGE SCALE GENOMIC DNA]</scope>
    <source>
        <strain evidence="1 2">NPDC053399</strain>
    </source>
</reference>
<dbReference type="InterPro" id="IPR001544">
    <property type="entry name" value="Aminotrans_IV"/>
</dbReference>
<dbReference type="SUPFAM" id="SSF56752">
    <property type="entry name" value="D-aminoacid aminotransferase-like PLP-dependent enzymes"/>
    <property type="match status" value="1"/>
</dbReference>
<evidence type="ECO:0000313" key="2">
    <source>
        <dbReference type="Proteomes" id="UP001614394"/>
    </source>
</evidence>
<dbReference type="InterPro" id="IPR036038">
    <property type="entry name" value="Aminotransferase-like"/>
</dbReference>
<name>A0ABW8C689_9ACTN</name>